<feature type="domain" description="Response regulatory" evidence="6">
    <location>
        <begin position="1021"/>
        <end position="1129"/>
    </location>
</feature>
<dbReference type="Proteomes" id="UP001149822">
    <property type="component" value="Unassembled WGS sequence"/>
</dbReference>
<dbReference type="SUPFAM" id="SSF47384">
    <property type="entry name" value="Homodimeric domain of signal transducing histidine kinase"/>
    <property type="match status" value="1"/>
</dbReference>
<dbReference type="InterPro" id="IPR036890">
    <property type="entry name" value="HATPase_C_sf"/>
</dbReference>
<dbReference type="InterPro" id="IPR036097">
    <property type="entry name" value="HisK_dim/P_sf"/>
</dbReference>
<dbReference type="SUPFAM" id="SSF52172">
    <property type="entry name" value="CheY-like"/>
    <property type="match status" value="2"/>
</dbReference>
<name>A0ABT4J6S8_9RHOB</name>
<protein>
    <recommendedName>
        <fullName evidence="2">histidine kinase</fullName>
        <ecNumber evidence="2">2.7.13.3</ecNumber>
    </recommendedName>
</protein>
<evidence type="ECO:0000256" key="3">
    <source>
        <dbReference type="ARBA" id="ARBA00022553"/>
    </source>
</evidence>
<dbReference type="Gene3D" id="3.40.50.2300">
    <property type="match status" value="2"/>
</dbReference>
<dbReference type="CDD" id="cd18161">
    <property type="entry name" value="REC_hyHK_blue-like"/>
    <property type="match status" value="1"/>
</dbReference>
<evidence type="ECO:0000313" key="10">
    <source>
        <dbReference type="Proteomes" id="UP001149822"/>
    </source>
</evidence>
<feature type="modified residue" description="4-aspartylphosphate" evidence="4">
    <location>
        <position position="1069"/>
    </location>
</feature>
<dbReference type="InterPro" id="IPR003594">
    <property type="entry name" value="HATPase_dom"/>
</dbReference>
<evidence type="ECO:0000259" key="5">
    <source>
        <dbReference type="PROSITE" id="PS50109"/>
    </source>
</evidence>
<evidence type="ECO:0000256" key="2">
    <source>
        <dbReference type="ARBA" id="ARBA00012438"/>
    </source>
</evidence>
<dbReference type="SMART" id="SM00448">
    <property type="entry name" value="REC"/>
    <property type="match status" value="2"/>
</dbReference>
<evidence type="ECO:0000313" key="9">
    <source>
        <dbReference type="EMBL" id="MCZ0962322.1"/>
    </source>
</evidence>
<evidence type="ECO:0000259" key="8">
    <source>
        <dbReference type="PROSITE" id="PS50113"/>
    </source>
</evidence>
<dbReference type="PROSITE" id="PS50109">
    <property type="entry name" value="HIS_KIN"/>
    <property type="match status" value="1"/>
</dbReference>
<dbReference type="Pfam" id="PF02518">
    <property type="entry name" value="HATPase_c"/>
    <property type="match status" value="1"/>
</dbReference>
<dbReference type="InterPro" id="IPR013656">
    <property type="entry name" value="PAS_4"/>
</dbReference>
<comment type="catalytic activity">
    <reaction evidence="1">
        <text>ATP + protein L-histidine = ADP + protein N-phospho-L-histidine.</text>
        <dbReference type="EC" id="2.7.13.3"/>
    </reaction>
</comment>
<dbReference type="Gene3D" id="3.30.565.10">
    <property type="entry name" value="Histidine kinase-like ATPase, C-terminal domain"/>
    <property type="match status" value="1"/>
</dbReference>
<feature type="domain" description="Response regulatory" evidence="6">
    <location>
        <begin position="871"/>
        <end position="987"/>
    </location>
</feature>
<organism evidence="9 10">
    <name type="scientific">Paracoccus benzoatiresistens</name>
    <dbReference type="NCBI Taxonomy" id="2997341"/>
    <lineage>
        <taxon>Bacteria</taxon>
        <taxon>Pseudomonadati</taxon>
        <taxon>Pseudomonadota</taxon>
        <taxon>Alphaproteobacteria</taxon>
        <taxon>Rhodobacterales</taxon>
        <taxon>Paracoccaceae</taxon>
        <taxon>Paracoccus</taxon>
    </lineage>
</organism>
<dbReference type="SMART" id="SM00388">
    <property type="entry name" value="HisKA"/>
    <property type="match status" value="1"/>
</dbReference>
<proteinExistence type="predicted"/>
<keyword evidence="3 4" id="KW-0597">Phosphoprotein</keyword>
<dbReference type="InterPro" id="IPR011006">
    <property type="entry name" value="CheY-like_superfamily"/>
</dbReference>
<dbReference type="InterPro" id="IPR000014">
    <property type="entry name" value="PAS"/>
</dbReference>
<dbReference type="InterPro" id="IPR005467">
    <property type="entry name" value="His_kinase_dom"/>
</dbReference>
<dbReference type="InterPro" id="IPR003661">
    <property type="entry name" value="HisK_dim/P_dom"/>
</dbReference>
<dbReference type="PROSITE" id="PS50112">
    <property type="entry name" value="PAS"/>
    <property type="match status" value="1"/>
</dbReference>
<dbReference type="Gene3D" id="3.30.450.20">
    <property type="entry name" value="PAS domain"/>
    <property type="match status" value="3"/>
</dbReference>
<feature type="domain" description="PAC" evidence="8">
    <location>
        <begin position="430"/>
        <end position="485"/>
    </location>
</feature>
<dbReference type="EC" id="2.7.13.3" evidence="2"/>
<dbReference type="InterPro" id="IPR001789">
    <property type="entry name" value="Sig_transdc_resp-reg_receiver"/>
</dbReference>
<dbReference type="RefSeq" id="WP_268942343.1">
    <property type="nucleotide sequence ID" value="NZ_JAPTYD010000015.1"/>
</dbReference>
<evidence type="ECO:0000256" key="4">
    <source>
        <dbReference type="PROSITE-ProRule" id="PRU00169"/>
    </source>
</evidence>
<dbReference type="Pfam" id="PF00072">
    <property type="entry name" value="Response_reg"/>
    <property type="match status" value="2"/>
</dbReference>
<gene>
    <name evidence="9" type="ORF">OU682_11895</name>
</gene>
<dbReference type="PROSITE" id="PS50113">
    <property type="entry name" value="PAC"/>
    <property type="match status" value="1"/>
</dbReference>
<dbReference type="PRINTS" id="PR00344">
    <property type="entry name" value="BCTRLSENSOR"/>
</dbReference>
<dbReference type="NCBIfam" id="TIGR00229">
    <property type="entry name" value="sensory_box"/>
    <property type="match status" value="2"/>
</dbReference>
<dbReference type="CDD" id="cd00130">
    <property type="entry name" value="PAS"/>
    <property type="match status" value="1"/>
</dbReference>
<dbReference type="SUPFAM" id="SSF55781">
    <property type="entry name" value="GAF domain-like"/>
    <property type="match status" value="1"/>
</dbReference>
<reference evidence="9" key="1">
    <citation type="submission" date="2022-12" db="EMBL/GenBank/DDBJ databases">
        <title>Paracoccus sp. EF6 isolated from a lake water.</title>
        <authorList>
            <person name="Liu H."/>
        </authorList>
    </citation>
    <scope>NUCLEOTIDE SEQUENCE</scope>
    <source>
        <strain evidence="9">EF6</strain>
    </source>
</reference>
<dbReference type="InterPro" id="IPR035965">
    <property type="entry name" value="PAS-like_dom_sf"/>
</dbReference>
<dbReference type="InterPro" id="IPR000700">
    <property type="entry name" value="PAS-assoc_C"/>
</dbReference>
<comment type="caution">
    <text evidence="9">The sequence shown here is derived from an EMBL/GenBank/DDBJ whole genome shotgun (WGS) entry which is preliminary data.</text>
</comment>
<feature type="domain" description="Histidine kinase" evidence="5">
    <location>
        <begin position="629"/>
        <end position="851"/>
    </location>
</feature>
<dbReference type="PROSITE" id="PS50110">
    <property type="entry name" value="RESPONSE_REGULATORY"/>
    <property type="match status" value="2"/>
</dbReference>
<sequence>MDELTLSSRSRIFPGDSEMAALMRAKDWSATDLGDPEQWPQALKVAVGILLTSRFEMWLGWGPEVNFLYNDAYRPTLGLKHPDSLGMPTRELWAEIWDDVEPRVRSVYDQSKATWDRALRLILQRNGYPEETYHTFSYSPVLGEDGKAAGLLCAVSEETLRVITERRMETLRVLSARLAGTTDRNSVLAAARAALSENQHDLPFTLTYLADDAAPGPAFSTGLPDGFDPQVIRRMLHLDSEAPQPLLAPLPHDAWDRPPTQAVVVPLTGQGTGSDLGAMLVGLNPLRPFDQDYGDFLKLVAGQIAAGLSGAATYESERRRAQSLADALRMRQDAAAALEQANAILSSEIDKRTAERDRLRALFQHAPSFMCVLSGPDHVFEFANEAYLQLVGHRDLVGKSIREVLPDIEGQGYFELLGTVYRTAEPFIGRELPVTVQRGPGAPGEERFVNLVYQPILDDAGRVRGIFAEGHDVTHRKRAEEALRALNDTLAAQVEARTHERDMTWRISEDLFLICTPDGVLQSVNPAWLTALGHAPQDLVGTRLDALVHPDDVVVTVEGGRALARGQVLRDLDLRLRSRDGEFRWYSLTCVPEGGRIYGAGRDVTARKSLEEQLRRSQKMEALGQLTGGVAHDFNNLLQVISGNLHLLSKDVAGNERAETRVQNALAGVMRGSKLASQLLSFGRRQPLEPKVVNLGRFLQGMDDMLCRTLGEEIELKTVVAAGLWNTLVDPNQIENAVLNLAINARDAMAGQGHLTIEATNASLDDVYASNNDATPGEHVLIAVTDTGTGMDAEILDKVFEPFFSTKPEGKGTGLGLSMVYGLVKQSNGHIMIYSEVGHGTTVKIYLPRNIASEDVLTDLRSQPVQGGTETVLVVEDDDEVRDTTVALLTDLGYRTLRARDAASALQVVESGAPIDLVFTDVVMPGSLRSTELARMARERLPGVAVLFTSGYTANSIVHSGRLDPGVELLPKPYSRETLARKIRHVLANQQHANGVAGRQATLAIEHRDGSRAASAAEALNILLVEDDDLIRLGTADMLESLGHSVVAVGTGAQALARLSPDLDILMTDLGLPDMNGRDLVAACRRQLPDLRVVLVTGDPGAAGEVENAIAVIKPYVEADLERALAALSDKGR</sequence>
<dbReference type="SUPFAM" id="SSF55874">
    <property type="entry name" value="ATPase domain of HSP90 chaperone/DNA topoisomerase II/histidine kinase"/>
    <property type="match status" value="1"/>
</dbReference>
<dbReference type="PANTHER" id="PTHR43065:SF49">
    <property type="entry name" value="HISTIDINE KINASE"/>
    <property type="match status" value="1"/>
</dbReference>
<dbReference type="SMART" id="SM00091">
    <property type="entry name" value="PAS"/>
    <property type="match status" value="2"/>
</dbReference>
<accession>A0ABT4J6S8</accession>
<dbReference type="InterPro" id="IPR004358">
    <property type="entry name" value="Sig_transdc_His_kin-like_C"/>
</dbReference>
<dbReference type="SMART" id="SM00387">
    <property type="entry name" value="HATPase_c"/>
    <property type="match status" value="1"/>
</dbReference>
<dbReference type="PANTHER" id="PTHR43065">
    <property type="entry name" value="SENSOR HISTIDINE KINASE"/>
    <property type="match status" value="1"/>
</dbReference>
<feature type="domain" description="PAS" evidence="7">
    <location>
        <begin position="518"/>
        <end position="552"/>
    </location>
</feature>
<dbReference type="Gene3D" id="1.10.287.130">
    <property type="match status" value="1"/>
</dbReference>
<dbReference type="SUPFAM" id="SSF55785">
    <property type="entry name" value="PYP-like sensor domain (PAS domain)"/>
    <property type="match status" value="2"/>
</dbReference>
<keyword evidence="10" id="KW-1185">Reference proteome</keyword>
<feature type="modified residue" description="4-aspartylphosphate" evidence="4">
    <location>
        <position position="921"/>
    </location>
</feature>
<evidence type="ECO:0000259" key="6">
    <source>
        <dbReference type="PROSITE" id="PS50110"/>
    </source>
</evidence>
<evidence type="ECO:0000259" key="7">
    <source>
        <dbReference type="PROSITE" id="PS50112"/>
    </source>
</evidence>
<evidence type="ECO:0000256" key="1">
    <source>
        <dbReference type="ARBA" id="ARBA00000085"/>
    </source>
</evidence>
<dbReference type="Pfam" id="PF08448">
    <property type="entry name" value="PAS_4"/>
    <property type="match status" value="2"/>
</dbReference>
<dbReference type="EMBL" id="JAPTYD010000015">
    <property type="protein sequence ID" value="MCZ0962322.1"/>
    <property type="molecule type" value="Genomic_DNA"/>
</dbReference>